<dbReference type="Proteomes" id="UP000265566">
    <property type="component" value="Chromosome 6"/>
</dbReference>
<reference evidence="1" key="1">
    <citation type="journal article" date="2018" name="Nat. Plants">
        <title>Whole-genome landscape of Medicago truncatula symbiotic genes.</title>
        <authorList>
            <person name="Pecrix Y."/>
            <person name="Gamas P."/>
            <person name="Carrere S."/>
        </authorList>
    </citation>
    <scope>NUCLEOTIDE SEQUENCE</scope>
    <source>
        <tissue evidence="1">Leaves</tissue>
    </source>
</reference>
<dbReference type="EMBL" id="PSQE01000006">
    <property type="protein sequence ID" value="RHN52595.1"/>
    <property type="molecule type" value="Genomic_DNA"/>
</dbReference>
<gene>
    <name evidence="1" type="ORF">MtrunA17_Chr6g0482251</name>
</gene>
<dbReference type="AlphaFoldDB" id="A0A396HMM0"/>
<accession>A0A396HMM0</accession>
<dbReference type="Gramene" id="rna37289">
    <property type="protein sequence ID" value="RHN52595.1"/>
    <property type="gene ID" value="gene37289"/>
</dbReference>
<sequence length="72" mass="8337">MKKESTPSLMTRKKPNHHFVHLSMSSITQDLPLSCSQKTMQILHFAWKYFHISLTPFGGGTAIHLLFRFFTT</sequence>
<organism evidence="1">
    <name type="scientific">Medicago truncatula</name>
    <name type="common">Barrel medic</name>
    <name type="synonym">Medicago tribuloides</name>
    <dbReference type="NCBI Taxonomy" id="3880"/>
    <lineage>
        <taxon>Eukaryota</taxon>
        <taxon>Viridiplantae</taxon>
        <taxon>Streptophyta</taxon>
        <taxon>Embryophyta</taxon>
        <taxon>Tracheophyta</taxon>
        <taxon>Spermatophyta</taxon>
        <taxon>Magnoliopsida</taxon>
        <taxon>eudicotyledons</taxon>
        <taxon>Gunneridae</taxon>
        <taxon>Pentapetalae</taxon>
        <taxon>rosids</taxon>
        <taxon>fabids</taxon>
        <taxon>Fabales</taxon>
        <taxon>Fabaceae</taxon>
        <taxon>Papilionoideae</taxon>
        <taxon>50 kb inversion clade</taxon>
        <taxon>NPAAA clade</taxon>
        <taxon>Hologalegina</taxon>
        <taxon>IRL clade</taxon>
        <taxon>Trifolieae</taxon>
        <taxon>Medicago</taxon>
    </lineage>
</organism>
<name>A0A396HMM0_MEDTR</name>
<evidence type="ECO:0000313" key="1">
    <source>
        <dbReference type="EMBL" id="RHN52595.1"/>
    </source>
</evidence>
<comment type="caution">
    <text evidence="1">The sequence shown here is derived from an EMBL/GenBank/DDBJ whole genome shotgun (WGS) entry which is preliminary data.</text>
</comment>
<proteinExistence type="predicted"/>
<protein>
    <submittedName>
        <fullName evidence="1">Uncharacterized protein</fullName>
    </submittedName>
</protein>